<evidence type="ECO:0000256" key="2">
    <source>
        <dbReference type="PROSITE-ProRule" id="PRU00108"/>
    </source>
</evidence>
<dbReference type="Gene3D" id="1.10.10.60">
    <property type="entry name" value="Homeodomain-like"/>
    <property type="match status" value="1"/>
</dbReference>
<name>A0A087T6Q5_STEMI</name>
<feature type="DNA-binding region" description="Homeobox" evidence="2">
    <location>
        <begin position="3"/>
        <end position="19"/>
    </location>
</feature>
<evidence type="ECO:0000259" key="4">
    <source>
        <dbReference type="PROSITE" id="PS50071"/>
    </source>
</evidence>
<keyword evidence="6" id="KW-1185">Reference proteome</keyword>
<reference evidence="5 6" key="1">
    <citation type="submission" date="2013-11" db="EMBL/GenBank/DDBJ databases">
        <title>Genome sequencing of Stegodyphus mimosarum.</title>
        <authorList>
            <person name="Bechsgaard J."/>
        </authorList>
    </citation>
    <scope>NUCLEOTIDE SEQUENCE [LARGE SCALE GENOMIC DNA]</scope>
</reference>
<dbReference type="EMBL" id="KK113689">
    <property type="protein sequence ID" value="KFM60794.1"/>
    <property type="molecule type" value="Genomic_DNA"/>
</dbReference>
<dbReference type="GO" id="GO:0005634">
    <property type="term" value="C:nucleus"/>
    <property type="evidence" value="ECO:0007669"/>
    <property type="project" value="UniProtKB-SubCell"/>
</dbReference>
<protein>
    <submittedName>
        <fullName evidence="5">LIM/homeobox protein Lhx4</fullName>
    </submittedName>
</protein>
<dbReference type="Proteomes" id="UP000054359">
    <property type="component" value="Unassembled WGS sequence"/>
</dbReference>
<dbReference type="InterPro" id="IPR009057">
    <property type="entry name" value="Homeodomain-like_sf"/>
</dbReference>
<dbReference type="Pfam" id="PF00046">
    <property type="entry name" value="Homeodomain"/>
    <property type="match status" value="1"/>
</dbReference>
<keyword evidence="2 3" id="KW-0371">Homeobox</keyword>
<keyword evidence="2 3" id="KW-0539">Nucleus</keyword>
<proteinExistence type="predicted"/>
<dbReference type="STRING" id="407821.A0A087T6Q5"/>
<evidence type="ECO:0000313" key="6">
    <source>
        <dbReference type="Proteomes" id="UP000054359"/>
    </source>
</evidence>
<organism evidence="5 6">
    <name type="scientific">Stegodyphus mimosarum</name>
    <name type="common">African social velvet spider</name>
    <dbReference type="NCBI Taxonomy" id="407821"/>
    <lineage>
        <taxon>Eukaryota</taxon>
        <taxon>Metazoa</taxon>
        <taxon>Ecdysozoa</taxon>
        <taxon>Arthropoda</taxon>
        <taxon>Chelicerata</taxon>
        <taxon>Arachnida</taxon>
        <taxon>Araneae</taxon>
        <taxon>Araneomorphae</taxon>
        <taxon>Entelegynae</taxon>
        <taxon>Eresoidea</taxon>
        <taxon>Eresidae</taxon>
        <taxon>Stegodyphus</taxon>
    </lineage>
</organism>
<dbReference type="CDD" id="cd00086">
    <property type="entry name" value="homeodomain"/>
    <property type="match status" value="1"/>
</dbReference>
<feature type="non-terminal residue" evidence="5">
    <location>
        <position position="87"/>
    </location>
</feature>
<sequence>MRVVQVWFQNRRAKEKRLKKEAKKPYWEKKYYEVKPLKDKSANTHTFVEEMLHSGSSSRNSADWLFSIPDFKFTVFQQILCYTNNRK</sequence>
<dbReference type="PROSITE" id="PS50071">
    <property type="entry name" value="HOMEOBOX_2"/>
    <property type="match status" value="1"/>
</dbReference>
<evidence type="ECO:0000256" key="3">
    <source>
        <dbReference type="RuleBase" id="RU000682"/>
    </source>
</evidence>
<evidence type="ECO:0000313" key="5">
    <source>
        <dbReference type="EMBL" id="KFM60794.1"/>
    </source>
</evidence>
<comment type="subcellular location">
    <subcellularLocation>
        <location evidence="1 2 3">Nucleus</location>
    </subcellularLocation>
</comment>
<gene>
    <name evidence="5" type="ORF">X975_13644</name>
</gene>
<keyword evidence="2 3" id="KW-0238">DNA-binding</keyword>
<dbReference type="AlphaFoldDB" id="A0A087T6Q5"/>
<dbReference type="SUPFAM" id="SSF46689">
    <property type="entry name" value="Homeodomain-like"/>
    <property type="match status" value="1"/>
</dbReference>
<dbReference type="GO" id="GO:0003677">
    <property type="term" value="F:DNA binding"/>
    <property type="evidence" value="ECO:0007669"/>
    <property type="project" value="UniProtKB-UniRule"/>
</dbReference>
<dbReference type="InterPro" id="IPR001356">
    <property type="entry name" value="HD"/>
</dbReference>
<evidence type="ECO:0000256" key="1">
    <source>
        <dbReference type="ARBA" id="ARBA00004123"/>
    </source>
</evidence>
<accession>A0A087T6Q5</accession>
<feature type="domain" description="Homeobox" evidence="4">
    <location>
        <begin position="1"/>
        <end position="18"/>
    </location>
</feature>